<dbReference type="PANTHER" id="PTHR22946:SF9">
    <property type="entry name" value="POLYKETIDE TRANSFERASE AF380"/>
    <property type="match status" value="1"/>
</dbReference>
<dbReference type="Gene3D" id="3.40.50.1820">
    <property type="entry name" value="alpha/beta hydrolase"/>
    <property type="match status" value="1"/>
</dbReference>
<accession>A0A1H6G1U3</accession>
<evidence type="ECO:0000313" key="5">
    <source>
        <dbReference type="Proteomes" id="UP000222056"/>
    </source>
</evidence>
<dbReference type="EMBL" id="FNWJ01000002">
    <property type="protein sequence ID" value="SEH15875.1"/>
    <property type="molecule type" value="Genomic_DNA"/>
</dbReference>
<gene>
    <name evidence="4" type="ORF">SAMN02745716_2094</name>
</gene>
<name>A0A1H6G1U3_THEAL</name>
<feature type="region of interest" description="Disordered" evidence="3">
    <location>
        <begin position="337"/>
        <end position="363"/>
    </location>
</feature>
<dbReference type="GO" id="GO:0052689">
    <property type="term" value="F:carboxylic ester hydrolase activity"/>
    <property type="evidence" value="ECO:0007669"/>
    <property type="project" value="UniProtKB-ARBA"/>
</dbReference>
<dbReference type="SUPFAM" id="SSF53474">
    <property type="entry name" value="alpha/beta-Hydrolases"/>
    <property type="match status" value="1"/>
</dbReference>
<keyword evidence="2" id="KW-0378">Hydrolase</keyword>
<dbReference type="STRING" id="29539.SAMN02745716_2094"/>
<evidence type="ECO:0000256" key="1">
    <source>
        <dbReference type="ARBA" id="ARBA00008645"/>
    </source>
</evidence>
<evidence type="ECO:0000256" key="3">
    <source>
        <dbReference type="SAM" id="MobiDB-lite"/>
    </source>
</evidence>
<dbReference type="InterPro" id="IPR050261">
    <property type="entry name" value="FrsA_esterase"/>
</dbReference>
<dbReference type="AlphaFoldDB" id="A0A1H6G1U3"/>
<evidence type="ECO:0008006" key="6">
    <source>
        <dbReference type="Google" id="ProtNLM"/>
    </source>
</evidence>
<protein>
    <recommendedName>
        <fullName evidence="6">Alpha/beta hydrolase family protein</fullName>
    </recommendedName>
</protein>
<reference evidence="5" key="1">
    <citation type="submission" date="2016-10" db="EMBL/GenBank/DDBJ databases">
        <authorList>
            <person name="Varghese N."/>
            <person name="Submissions S."/>
        </authorList>
    </citation>
    <scope>NUCLEOTIDE SEQUENCE [LARGE SCALE GENOMIC DNA]</scope>
    <source>
        <strain evidence="5">ATCC 35263</strain>
    </source>
</reference>
<organism evidence="4 5">
    <name type="scientific">Thermoleophilum album</name>
    <dbReference type="NCBI Taxonomy" id="29539"/>
    <lineage>
        <taxon>Bacteria</taxon>
        <taxon>Bacillati</taxon>
        <taxon>Actinomycetota</taxon>
        <taxon>Thermoleophilia</taxon>
        <taxon>Thermoleophilales</taxon>
        <taxon>Thermoleophilaceae</taxon>
        <taxon>Thermoleophilum</taxon>
    </lineage>
</organism>
<evidence type="ECO:0000256" key="2">
    <source>
        <dbReference type="ARBA" id="ARBA00022801"/>
    </source>
</evidence>
<dbReference type="PANTHER" id="PTHR22946">
    <property type="entry name" value="DIENELACTONE HYDROLASE DOMAIN-CONTAINING PROTEIN-RELATED"/>
    <property type="match status" value="1"/>
</dbReference>
<sequence>MPDARKAVARRPLVVITNGSVQAPEQLYWHAAQTLAQHGYVVLTWDPQGQGRSDAFGSGETLLRGVPAQQPANFVEGTEDALDFALSTPERPYTPRGPGAARQRELVAAGRSPKNNPLHVLVDASRVGIAGHSLGAFAVSQISSSDPRVDAVMAWDNLQPPSPPLKPRVPALGISNDYGLVVTPFTSDPDPEARNRAFAAYKQAGVDAMQVNIRGGTHYESSYIPDPAFPATLRGIDLVDWYTLAWFDRYVKGEPRAIKRILSDRWRADAKAASVDPSGDGNLFSFYFRSPVAITTPRGRFECSDLRGGCEGRLVPRSGDGFPEDWSFLKERLGPSGGAEDDIGGPAGQPVGRGKAESPKAHKRARRARRQALAVGAIAHLEGQVLTLRLICFAPRDTRCRLPGSLALTLRLGRAITGARIARQTVPGGSTRRVRVPLARAAARALARRRARAVVYELRSRGRKLAAGELLILPVSKHR</sequence>
<comment type="similarity">
    <text evidence="1">Belongs to the AB hydrolase superfamily.</text>
</comment>
<dbReference type="Proteomes" id="UP000222056">
    <property type="component" value="Unassembled WGS sequence"/>
</dbReference>
<evidence type="ECO:0000313" key="4">
    <source>
        <dbReference type="EMBL" id="SEH15875.1"/>
    </source>
</evidence>
<dbReference type="InterPro" id="IPR029058">
    <property type="entry name" value="AB_hydrolase_fold"/>
</dbReference>
<keyword evidence="5" id="KW-1185">Reference proteome</keyword>
<proteinExistence type="inferred from homology"/>